<dbReference type="GO" id="GO:0016787">
    <property type="term" value="F:hydrolase activity"/>
    <property type="evidence" value="ECO:0007669"/>
    <property type="project" value="UniProtKB-KW"/>
</dbReference>
<dbReference type="InterPro" id="IPR050266">
    <property type="entry name" value="AB_hydrolase_sf"/>
</dbReference>
<dbReference type="OrthoDB" id="5495375at2"/>
<dbReference type="SUPFAM" id="SSF53474">
    <property type="entry name" value="alpha/beta-Hydrolases"/>
    <property type="match status" value="1"/>
</dbReference>
<dbReference type="InterPro" id="IPR000639">
    <property type="entry name" value="Epox_hydrolase-like"/>
</dbReference>
<sequence length="286" mass="30547">MFFPTPAAPIGEFVTVGGRRVHLRRDGDPAAPAIVLVHGFAGSLRWYDRVAAQLADRFHVLRLDLRGHGFSGGDTDLDAPAQGRTLALVLSELGLREVTLIGHSFGADVALSAAEQFPGTTAVGIIDQAPDYSYATFPPGNGLLAHPVLGPMLHRLSLPAFTRLGLRLAVAPGFDLAVAFDDPNQPVVDHHMTSPDMARVVIADRRIRLAANPLDAQLRALGLPALVLHGDSDSMYDTARTEQRYRDAGAEFHVVAGAGHSPNVERPTEVAQLLAEFVTAQRVSPA</sequence>
<accession>A0A3M2KTL4</accession>
<evidence type="ECO:0000313" key="3">
    <source>
        <dbReference type="Proteomes" id="UP000279275"/>
    </source>
</evidence>
<dbReference type="Proteomes" id="UP000279275">
    <property type="component" value="Unassembled WGS sequence"/>
</dbReference>
<keyword evidence="2" id="KW-0378">Hydrolase</keyword>
<dbReference type="PANTHER" id="PTHR43798">
    <property type="entry name" value="MONOACYLGLYCEROL LIPASE"/>
    <property type="match status" value="1"/>
</dbReference>
<dbReference type="AlphaFoldDB" id="A0A3M2KTL4"/>
<dbReference type="PANTHER" id="PTHR43798:SF33">
    <property type="entry name" value="HYDROLASE, PUTATIVE (AFU_ORTHOLOGUE AFUA_2G14860)-RELATED"/>
    <property type="match status" value="1"/>
</dbReference>
<feature type="domain" description="AB hydrolase-1" evidence="1">
    <location>
        <begin position="34"/>
        <end position="272"/>
    </location>
</feature>
<organism evidence="2 3">
    <name type="scientific">Nocardia stercoris</name>
    <dbReference type="NCBI Taxonomy" id="2483361"/>
    <lineage>
        <taxon>Bacteria</taxon>
        <taxon>Bacillati</taxon>
        <taxon>Actinomycetota</taxon>
        <taxon>Actinomycetes</taxon>
        <taxon>Mycobacteriales</taxon>
        <taxon>Nocardiaceae</taxon>
        <taxon>Nocardia</taxon>
    </lineage>
</organism>
<name>A0A3M2KTL4_9NOCA</name>
<dbReference type="PRINTS" id="PR00412">
    <property type="entry name" value="EPOXHYDRLASE"/>
</dbReference>
<dbReference type="Gene3D" id="3.40.50.1820">
    <property type="entry name" value="alpha/beta hydrolase"/>
    <property type="match status" value="1"/>
</dbReference>
<evidence type="ECO:0000259" key="1">
    <source>
        <dbReference type="Pfam" id="PF12697"/>
    </source>
</evidence>
<dbReference type="Pfam" id="PF12697">
    <property type="entry name" value="Abhydrolase_6"/>
    <property type="match status" value="1"/>
</dbReference>
<keyword evidence="3" id="KW-1185">Reference proteome</keyword>
<dbReference type="EMBL" id="RFFH01000023">
    <property type="protein sequence ID" value="RMI28284.1"/>
    <property type="molecule type" value="Genomic_DNA"/>
</dbReference>
<dbReference type="InterPro" id="IPR029058">
    <property type="entry name" value="AB_hydrolase_fold"/>
</dbReference>
<dbReference type="InterPro" id="IPR000073">
    <property type="entry name" value="AB_hydrolase_1"/>
</dbReference>
<comment type="caution">
    <text evidence="2">The sequence shown here is derived from an EMBL/GenBank/DDBJ whole genome shotgun (WGS) entry which is preliminary data.</text>
</comment>
<reference evidence="2 3" key="1">
    <citation type="submission" date="2018-10" db="EMBL/GenBank/DDBJ databases">
        <title>Isolation from cow dung.</title>
        <authorList>
            <person name="Ling L."/>
        </authorList>
    </citation>
    <scope>NUCLEOTIDE SEQUENCE [LARGE SCALE GENOMIC DNA]</scope>
    <source>
        <strain evidence="2 3">NEAU-LL90</strain>
    </source>
</reference>
<gene>
    <name evidence="2" type="ORF">EBN03_31040</name>
</gene>
<dbReference type="GO" id="GO:0016020">
    <property type="term" value="C:membrane"/>
    <property type="evidence" value="ECO:0007669"/>
    <property type="project" value="TreeGrafter"/>
</dbReference>
<proteinExistence type="predicted"/>
<dbReference type="PRINTS" id="PR00111">
    <property type="entry name" value="ABHYDROLASE"/>
</dbReference>
<dbReference type="RefSeq" id="WP_122191721.1">
    <property type="nucleotide sequence ID" value="NZ_RFFH01000023.1"/>
</dbReference>
<evidence type="ECO:0000313" key="2">
    <source>
        <dbReference type="EMBL" id="RMI28284.1"/>
    </source>
</evidence>
<protein>
    <submittedName>
        <fullName evidence="2">Alpha/beta hydrolase</fullName>
    </submittedName>
</protein>